<feature type="compositionally biased region" description="Polar residues" evidence="1">
    <location>
        <begin position="86"/>
        <end position="97"/>
    </location>
</feature>
<feature type="domain" description="J" evidence="2">
    <location>
        <begin position="8"/>
        <end position="89"/>
    </location>
</feature>
<evidence type="ECO:0000313" key="4">
    <source>
        <dbReference type="Proteomes" id="UP000016924"/>
    </source>
</evidence>
<proteinExistence type="predicted"/>
<accession>R7YV83</accession>
<organism evidence="3 4">
    <name type="scientific">Coniosporium apollinis (strain CBS 100218)</name>
    <name type="common">Rock-inhabiting black yeast</name>
    <dbReference type="NCBI Taxonomy" id="1168221"/>
    <lineage>
        <taxon>Eukaryota</taxon>
        <taxon>Fungi</taxon>
        <taxon>Dikarya</taxon>
        <taxon>Ascomycota</taxon>
        <taxon>Pezizomycotina</taxon>
        <taxon>Dothideomycetes</taxon>
        <taxon>Dothideomycetes incertae sedis</taxon>
        <taxon>Coniosporium</taxon>
    </lineage>
</organism>
<dbReference type="GO" id="GO:0031072">
    <property type="term" value="F:heat shock protein binding"/>
    <property type="evidence" value="ECO:0007669"/>
    <property type="project" value="TreeGrafter"/>
</dbReference>
<protein>
    <recommendedName>
        <fullName evidence="2">J domain-containing protein</fullName>
    </recommendedName>
</protein>
<dbReference type="OrthoDB" id="3925362at2759"/>
<dbReference type="InterPro" id="IPR001623">
    <property type="entry name" value="DnaJ_domain"/>
</dbReference>
<dbReference type="Pfam" id="PF00226">
    <property type="entry name" value="DnaJ"/>
    <property type="match status" value="1"/>
</dbReference>
<keyword evidence="4" id="KW-1185">Reference proteome</keyword>
<dbReference type="SUPFAM" id="SSF46565">
    <property type="entry name" value="Chaperone J-domain"/>
    <property type="match status" value="1"/>
</dbReference>
<reference evidence="4" key="1">
    <citation type="submission" date="2012-06" db="EMBL/GenBank/DDBJ databases">
        <title>The genome sequence of Coniosporium apollinis CBS 100218.</title>
        <authorList>
            <consortium name="The Broad Institute Genome Sequencing Platform"/>
            <person name="Cuomo C."/>
            <person name="Gorbushina A."/>
            <person name="Noack S."/>
            <person name="Walker B."/>
            <person name="Young S.K."/>
            <person name="Zeng Q."/>
            <person name="Gargeya S."/>
            <person name="Fitzgerald M."/>
            <person name="Haas B."/>
            <person name="Abouelleil A."/>
            <person name="Alvarado L."/>
            <person name="Arachchi H.M."/>
            <person name="Berlin A.M."/>
            <person name="Chapman S.B."/>
            <person name="Goldberg J."/>
            <person name="Griggs A."/>
            <person name="Gujja S."/>
            <person name="Hansen M."/>
            <person name="Howarth C."/>
            <person name="Imamovic A."/>
            <person name="Larimer J."/>
            <person name="McCowan C."/>
            <person name="Montmayeur A."/>
            <person name="Murphy C."/>
            <person name="Neiman D."/>
            <person name="Pearson M."/>
            <person name="Priest M."/>
            <person name="Roberts A."/>
            <person name="Saif S."/>
            <person name="Shea T."/>
            <person name="Sisk P."/>
            <person name="Sykes S."/>
            <person name="Wortman J."/>
            <person name="Nusbaum C."/>
            <person name="Birren B."/>
        </authorList>
    </citation>
    <scope>NUCLEOTIDE SEQUENCE [LARGE SCALE GENOMIC DNA]</scope>
    <source>
        <strain evidence="4">CBS 100218</strain>
    </source>
</reference>
<gene>
    <name evidence="3" type="ORF">W97_05056</name>
</gene>
<dbReference type="STRING" id="1168221.R7YV83"/>
<sequence>MASITIMDPYSILGISKRATDAEIRSTYLKLSRKHHPDKVSAEDKIKAIERTKKLNEAYDRLKPQNRQAIPSPIDSEDCFERARRNQQSRTQPSREQIYQKWEANQEAFRHARRQTHDKAY</sequence>
<evidence type="ECO:0000313" key="3">
    <source>
        <dbReference type="EMBL" id="EON65817.1"/>
    </source>
</evidence>
<dbReference type="RefSeq" id="XP_007781134.1">
    <property type="nucleotide sequence ID" value="XM_007782944.1"/>
</dbReference>
<dbReference type="Gene3D" id="1.10.287.110">
    <property type="entry name" value="DnaJ domain"/>
    <property type="match status" value="1"/>
</dbReference>
<dbReference type="AlphaFoldDB" id="R7YV83"/>
<dbReference type="CDD" id="cd06257">
    <property type="entry name" value="DnaJ"/>
    <property type="match status" value="1"/>
</dbReference>
<dbReference type="EMBL" id="JH767576">
    <property type="protein sequence ID" value="EON65817.1"/>
    <property type="molecule type" value="Genomic_DNA"/>
</dbReference>
<dbReference type="PROSITE" id="PS50076">
    <property type="entry name" value="DNAJ_2"/>
    <property type="match status" value="1"/>
</dbReference>
<dbReference type="GO" id="GO:0005634">
    <property type="term" value="C:nucleus"/>
    <property type="evidence" value="ECO:0007669"/>
    <property type="project" value="TreeGrafter"/>
</dbReference>
<evidence type="ECO:0000256" key="1">
    <source>
        <dbReference type="SAM" id="MobiDB-lite"/>
    </source>
</evidence>
<dbReference type="PANTHER" id="PTHR44144">
    <property type="entry name" value="DNAJ HOMOLOG SUBFAMILY C MEMBER 9"/>
    <property type="match status" value="1"/>
</dbReference>
<dbReference type="PRINTS" id="PR00625">
    <property type="entry name" value="JDOMAIN"/>
</dbReference>
<feature type="region of interest" description="Disordered" evidence="1">
    <location>
        <begin position="64"/>
        <end position="99"/>
    </location>
</feature>
<dbReference type="InterPro" id="IPR036869">
    <property type="entry name" value="J_dom_sf"/>
</dbReference>
<dbReference type="GO" id="GO:0005737">
    <property type="term" value="C:cytoplasm"/>
    <property type="evidence" value="ECO:0007669"/>
    <property type="project" value="TreeGrafter"/>
</dbReference>
<dbReference type="SMART" id="SM00271">
    <property type="entry name" value="DnaJ"/>
    <property type="match status" value="1"/>
</dbReference>
<name>R7YV83_CONA1</name>
<dbReference type="GeneID" id="19902367"/>
<dbReference type="InterPro" id="IPR052594">
    <property type="entry name" value="J_domain-containing_protein"/>
</dbReference>
<dbReference type="PANTHER" id="PTHR44144:SF1">
    <property type="entry name" value="DNAJ HOMOLOG SUBFAMILY C MEMBER 9"/>
    <property type="match status" value="1"/>
</dbReference>
<dbReference type="Proteomes" id="UP000016924">
    <property type="component" value="Unassembled WGS sequence"/>
</dbReference>
<evidence type="ECO:0000259" key="2">
    <source>
        <dbReference type="PROSITE" id="PS50076"/>
    </source>
</evidence>
<dbReference type="HOGENOM" id="CLU_2037938_0_0_1"/>